<dbReference type="RefSeq" id="WP_138158319.1">
    <property type="nucleotide sequence ID" value="NZ_ANBS01000001.1"/>
</dbReference>
<dbReference type="Proteomes" id="UP000309231">
    <property type="component" value="Chromosome"/>
</dbReference>
<dbReference type="GeneID" id="76724114"/>
<accession>A0A8E4R9W1</accession>
<evidence type="ECO:0000313" key="2">
    <source>
        <dbReference type="Proteomes" id="UP000309231"/>
    </source>
</evidence>
<sequence>MLIATTILVTAIGCTPSTPKRPSGTVPGTPLGVDFPDLSNYTPANPRSYYSDGPDFDTKYRFSTPSGQRCLIRVTESSGASIGCAGPIPGRDGEWSMGFDTGYGVGGQSTSAAYPDKPAQPTAPNLPLHHVLRFDDGKAQCGIIDNGTAACLAYQSGFLVGQGKLTFF</sequence>
<organism evidence="1 2">
    <name type="scientific">Mycolicibacterium mucogenicum DSM 44124</name>
    <dbReference type="NCBI Taxonomy" id="1226753"/>
    <lineage>
        <taxon>Bacteria</taxon>
        <taxon>Bacillati</taxon>
        <taxon>Actinomycetota</taxon>
        <taxon>Actinomycetes</taxon>
        <taxon>Mycobacteriales</taxon>
        <taxon>Mycobacteriaceae</taxon>
        <taxon>Mycolicibacterium</taxon>
    </lineage>
</organism>
<keyword evidence="2" id="KW-1185">Reference proteome</keyword>
<dbReference type="AlphaFoldDB" id="A0A8E4R9W1"/>
<reference evidence="1 2" key="1">
    <citation type="journal article" date="2019" name="BMC Evol. Biol.">
        <title>Comparative genomics of Mycobacterium mucogenicum and Mycobacterium neoaurum clade members emphasizing tRNA and non-coding RNA.</title>
        <authorList>
            <person name="Behra P.R.K."/>
            <person name="Pettersson B.M.F."/>
            <person name="Das S."/>
            <person name="Dasgupta S."/>
            <person name="Kirsebom L.A."/>
        </authorList>
    </citation>
    <scope>NUCLEOTIDE SEQUENCE [LARGE SCALE GENOMIC DNA]</scope>
    <source>
        <strain evidence="1 2">DSM 44124</strain>
    </source>
</reference>
<evidence type="ECO:0000313" key="1">
    <source>
        <dbReference type="EMBL" id="QPG70245.1"/>
    </source>
</evidence>
<name>A0A8E4R9W1_MYCMU</name>
<dbReference type="KEGG" id="mmuc:C1S78_004325"/>
<reference evidence="1 2" key="2">
    <citation type="journal article" date="2019" name="Sci. Rep.">
        <title>Insight into the biology of Mycobacterium mucogenicum and Mycobacterium neoaurum clade members.</title>
        <authorList>
            <person name="Behra P.R.K."/>
            <person name="Pettersson B.M.F."/>
            <person name="Ramesh M."/>
            <person name="Dasgupta S."/>
            <person name="Kirsebom L.A."/>
        </authorList>
    </citation>
    <scope>NUCLEOTIDE SEQUENCE [LARGE SCALE GENOMIC DNA]</scope>
    <source>
        <strain evidence="1 2">DSM 44124</strain>
    </source>
</reference>
<dbReference type="EMBL" id="CP062008">
    <property type="protein sequence ID" value="QPG70245.1"/>
    <property type="molecule type" value="Genomic_DNA"/>
</dbReference>
<protein>
    <submittedName>
        <fullName evidence="1">Uncharacterized protein</fullName>
    </submittedName>
</protein>
<proteinExistence type="predicted"/>
<gene>
    <name evidence="1" type="ORF">C1S78_004325</name>
</gene>